<dbReference type="Proteomes" id="UP001589844">
    <property type="component" value="Unassembled WGS sequence"/>
</dbReference>
<gene>
    <name evidence="2" type="ORF">ACFFJH_19360</name>
</gene>
<comment type="caution">
    <text evidence="2">The sequence shown here is derived from an EMBL/GenBank/DDBJ whole genome shotgun (WGS) entry which is preliminary data.</text>
</comment>
<accession>A0ABV6IJH4</accession>
<dbReference type="Gene3D" id="3.30.950.30">
    <property type="entry name" value="Schlafen, AAA domain"/>
    <property type="match status" value="1"/>
</dbReference>
<dbReference type="Gene3D" id="3.30.565.60">
    <property type="match status" value="1"/>
</dbReference>
<dbReference type="Pfam" id="PF13749">
    <property type="entry name" value="HATPase_c_4"/>
    <property type="match status" value="1"/>
</dbReference>
<reference evidence="2 3" key="1">
    <citation type="submission" date="2024-09" db="EMBL/GenBank/DDBJ databases">
        <authorList>
            <person name="Sun Q."/>
            <person name="Mori K."/>
        </authorList>
    </citation>
    <scope>NUCLEOTIDE SEQUENCE [LARGE SCALE GENOMIC DNA]</scope>
    <source>
        <strain evidence="2 3">CCM 8677</strain>
    </source>
</reference>
<dbReference type="RefSeq" id="WP_390214710.1">
    <property type="nucleotide sequence ID" value="NZ_JBHLXJ010000035.1"/>
</dbReference>
<dbReference type="PANTHER" id="PTHR30595">
    <property type="entry name" value="GLPR-RELATED TRANSCRIPTIONAL REPRESSOR"/>
    <property type="match status" value="1"/>
</dbReference>
<evidence type="ECO:0000313" key="3">
    <source>
        <dbReference type="Proteomes" id="UP001589844"/>
    </source>
</evidence>
<evidence type="ECO:0000313" key="2">
    <source>
        <dbReference type="EMBL" id="MFC0351984.1"/>
    </source>
</evidence>
<feature type="domain" description="Schlafen AlbA-2" evidence="1">
    <location>
        <begin position="15"/>
        <end position="129"/>
    </location>
</feature>
<dbReference type="InterPro" id="IPR038461">
    <property type="entry name" value="Schlafen_AlbA_2_dom_sf"/>
</dbReference>
<dbReference type="InterPro" id="IPR038475">
    <property type="entry name" value="RecG_C_sf"/>
</dbReference>
<organism evidence="2 3">
    <name type="scientific">Undibacterium danionis</name>
    <dbReference type="NCBI Taxonomy" id="1812100"/>
    <lineage>
        <taxon>Bacteria</taxon>
        <taxon>Pseudomonadati</taxon>
        <taxon>Pseudomonadota</taxon>
        <taxon>Betaproteobacteria</taxon>
        <taxon>Burkholderiales</taxon>
        <taxon>Oxalobacteraceae</taxon>
        <taxon>Undibacterium</taxon>
    </lineage>
</organism>
<proteinExistence type="predicted"/>
<dbReference type="PANTHER" id="PTHR30595:SF6">
    <property type="entry name" value="SCHLAFEN ALBA-2 DOMAIN-CONTAINING PROTEIN"/>
    <property type="match status" value="1"/>
</dbReference>
<name>A0ABV6IJH4_9BURK</name>
<keyword evidence="3" id="KW-1185">Reference proteome</keyword>
<evidence type="ECO:0000259" key="1">
    <source>
        <dbReference type="Pfam" id="PF04326"/>
    </source>
</evidence>
<dbReference type="EMBL" id="JBHLXJ010000035">
    <property type="protein sequence ID" value="MFC0351984.1"/>
    <property type="molecule type" value="Genomic_DNA"/>
</dbReference>
<sequence length="394" mass="44473">MLSQNELQLLLTDMESDRIERTESVNNTEKFCQAICAFANDLPNHRKAGYLLIGIKDDGSFSNLKVTDELLKNLAAIRADGNVLPQPALTVSKFSFDEGDIAVVEVRPSDLPPVRYKGRVWIRVGPRKAIANEQEERILSERRVALARSFDARPCVEAKIDDLALGQFDAYRRQTIDPETILANHRPIELQLSSLRLFDPDRNCSTFAGILLFGKNPRYFLPGAYIQYLELSGTSLTDIPKQQAEISGDLVSVMHELSLRLKSIIKTKIEKVSNIKERQVSNYPETAVRELLMNAVMHRNYDSNTPIRFYVFSDHIEIHSPGGLYGEVTVENFPNRNSYRNPIIAEAMKSLGFVNRFGYGVQRAQAVLADNGSSPAEFIFDEHTVLVKITERPE</sequence>
<dbReference type="Pfam" id="PF04326">
    <property type="entry name" value="SLFN_AlbA_2"/>
    <property type="match status" value="1"/>
</dbReference>
<dbReference type="InterPro" id="IPR007421">
    <property type="entry name" value="Schlafen_AlbA_2_dom"/>
</dbReference>
<protein>
    <submittedName>
        <fullName evidence="2">RNA-binding domain-containing protein</fullName>
    </submittedName>
</protein>